<feature type="transmembrane region" description="Helical" evidence="1">
    <location>
        <begin position="189"/>
        <end position="211"/>
    </location>
</feature>
<sequence>MAKVILEVQTRGLNQYHRLETFPVSVGRGLDNDVILSDPAVSPYHLRLEQGEGDALFLHNLSQENGTSMNGHVVGLQPVRLPVPSRLVLGNRRINVLAADTPVAATNLLKFSGFFSALSNPVWATLLVVLTALGLFAESYMSTFLAKGVWYYLSDVLLNMAVLFAFALVLSGVTWLVSHRWTLVSAVSITALLALLKSVFAVVGVSIAYFVSSSAPSDFLLAFYNLVFVALMLYLYQRWASYLRPLPAIGLALLLSSPLLVLEGLDWLDQVVMQGEFSNEPVYDQTLSSFNLHAAPTVSLENYMQQASDALPSQVEE</sequence>
<dbReference type="CDD" id="cd00060">
    <property type="entry name" value="FHA"/>
    <property type="match status" value="1"/>
</dbReference>
<feature type="transmembrane region" description="Helical" evidence="1">
    <location>
        <begin position="217"/>
        <end position="236"/>
    </location>
</feature>
<feature type="transmembrane region" description="Helical" evidence="1">
    <location>
        <begin position="114"/>
        <end position="136"/>
    </location>
</feature>
<evidence type="ECO:0000259" key="2">
    <source>
        <dbReference type="PROSITE" id="PS50006"/>
    </source>
</evidence>
<proteinExistence type="predicted"/>
<dbReference type="Proteomes" id="UP000192491">
    <property type="component" value="Unassembled WGS sequence"/>
</dbReference>
<accession>A0A1Y1QX06</accession>
<dbReference type="InterPro" id="IPR008984">
    <property type="entry name" value="SMAD_FHA_dom_sf"/>
</dbReference>
<evidence type="ECO:0000256" key="1">
    <source>
        <dbReference type="SAM" id="Phobius"/>
    </source>
</evidence>
<dbReference type="SUPFAM" id="SSF49879">
    <property type="entry name" value="SMAD/FHA domain"/>
    <property type="match status" value="1"/>
</dbReference>
<dbReference type="EMBL" id="MTEJ01000015">
    <property type="protein sequence ID" value="OQX15378.1"/>
    <property type="molecule type" value="Genomic_DNA"/>
</dbReference>
<dbReference type="Gene3D" id="2.60.200.20">
    <property type="match status" value="1"/>
</dbReference>
<dbReference type="InterPro" id="IPR000253">
    <property type="entry name" value="FHA_dom"/>
</dbReference>
<comment type="caution">
    <text evidence="3">The sequence shown here is derived from an EMBL/GenBank/DDBJ whole genome shotgun (WGS) entry which is preliminary data.</text>
</comment>
<evidence type="ECO:0000313" key="4">
    <source>
        <dbReference type="Proteomes" id="UP000192491"/>
    </source>
</evidence>
<name>A0A1Y1QX06_9GAMM</name>
<evidence type="ECO:0000313" key="3">
    <source>
        <dbReference type="EMBL" id="OQX15378.1"/>
    </source>
</evidence>
<dbReference type="PROSITE" id="PS50006">
    <property type="entry name" value="FHA_DOMAIN"/>
    <property type="match status" value="1"/>
</dbReference>
<feature type="domain" description="FHA" evidence="2">
    <location>
        <begin position="24"/>
        <end position="74"/>
    </location>
</feature>
<dbReference type="AlphaFoldDB" id="A0A1Y1QX06"/>
<reference evidence="3 4" key="1">
    <citation type="submission" date="2017-01" db="EMBL/GenBank/DDBJ databases">
        <title>Novel large sulfur bacteria in the metagenomes of groundwater-fed chemosynthetic microbial mats in the Lake Huron basin.</title>
        <authorList>
            <person name="Sharrar A.M."/>
            <person name="Flood B.E."/>
            <person name="Bailey J.V."/>
            <person name="Jones D.S."/>
            <person name="Biddanda B."/>
            <person name="Ruberg S.A."/>
            <person name="Marcus D.N."/>
            <person name="Dick G.J."/>
        </authorList>
    </citation>
    <scope>NUCLEOTIDE SEQUENCE [LARGE SCALE GENOMIC DNA]</scope>
    <source>
        <strain evidence="3">A8</strain>
    </source>
</reference>
<keyword evidence="1" id="KW-0472">Membrane</keyword>
<dbReference type="Pfam" id="PF00498">
    <property type="entry name" value="FHA"/>
    <property type="match status" value="1"/>
</dbReference>
<keyword evidence="1" id="KW-1133">Transmembrane helix</keyword>
<feature type="transmembrane region" description="Helical" evidence="1">
    <location>
        <begin position="156"/>
        <end position="177"/>
    </location>
</feature>
<protein>
    <recommendedName>
        <fullName evidence="2">FHA domain-containing protein</fullName>
    </recommendedName>
</protein>
<keyword evidence="1" id="KW-0812">Transmembrane</keyword>
<gene>
    <name evidence="3" type="ORF">BWK73_06960</name>
</gene>
<organism evidence="3 4">
    <name type="scientific">Thiothrix lacustris</name>
    <dbReference type="NCBI Taxonomy" id="525917"/>
    <lineage>
        <taxon>Bacteria</taxon>
        <taxon>Pseudomonadati</taxon>
        <taxon>Pseudomonadota</taxon>
        <taxon>Gammaproteobacteria</taxon>
        <taxon>Thiotrichales</taxon>
        <taxon>Thiotrichaceae</taxon>
        <taxon>Thiothrix</taxon>
    </lineage>
</organism>
<dbReference type="SMART" id="SM00240">
    <property type="entry name" value="FHA"/>
    <property type="match status" value="1"/>
</dbReference>